<dbReference type="GO" id="GO:0008188">
    <property type="term" value="F:neuropeptide receptor activity"/>
    <property type="evidence" value="ECO:0007669"/>
    <property type="project" value="TreeGrafter"/>
</dbReference>
<dbReference type="PRINTS" id="PR00237">
    <property type="entry name" value="GPCRRHODOPSN"/>
</dbReference>
<evidence type="ECO:0000256" key="2">
    <source>
        <dbReference type="ARBA" id="ARBA00022692"/>
    </source>
</evidence>
<dbReference type="GO" id="GO:0005886">
    <property type="term" value="C:plasma membrane"/>
    <property type="evidence" value="ECO:0007669"/>
    <property type="project" value="TreeGrafter"/>
</dbReference>
<dbReference type="InterPro" id="IPR017452">
    <property type="entry name" value="GPCR_Rhodpsn_7TM"/>
</dbReference>
<dbReference type="PROSITE" id="PS00237">
    <property type="entry name" value="G_PROTEIN_RECEP_F1_1"/>
    <property type="match status" value="1"/>
</dbReference>
<dbReference type="PANTHER" id="PTHR24238:SF57">
    <property type="entry name" value="G-PROTEIN COUPLED RECEPTOR 83"/>
    <property type="match status" value="1"/>
</dbReference>
<feature type="transmembrane region" description="Helical" evidence="9">
    <location>
        <begin position="134"/>
        <end position="152"/>
    </location>
</feature>
<evidence type="ECO:0000256" key="6">
    <source>
        <dbReference type="ARBA" id="ARBA00023170"/>
    </source>
</evidence>
<dbReference type="InterPro" id="IPR000276">
    <property type="entry name" value="GPCR_Rhodpsn"/>
</dbReference>
<evidence type="ECO:0000313" key="11">
    <source>
        <dbReference type="EnsemblMetazoa" id="CLYHEMP000266.1"/>
    </source>
</evidence>
<evidence type="ECO:0000256" key="9">
    <source>
        <dbReference type="SAM" id="Phobius"/>
    </source>
</evidence>
<keyword evidence="12" id="KW-1185">Reference proteome</keyword>
<dbReference type="SUPFAM" id="SSF81321">
    <property type="entry name" value="Family A G protein-coupled receptor-like"/>
    <property type="match status" value="1"/>
</dbReference>
<name>A0A7M5TQC6_9CNID</name>
<keyword evidence="4 8" id="KW-0297">G-protein coupled receptor</keyword>
<evidence type="ECO:0000256" key="7">
    <source>
        <dbReference type="ARBA" id="ARBA00023224"/>
    </source>
</evidence>
<evidence type="ECO:0000256" key="5">
    <source>
        <dbReference type="ARBA" id="ARBA00023136"/>
    </source>
</evidence>
<accession>A0A7M5TQC6</accession>
<keyword evidence="3 9" id="KW-1133">Transmembrane helix</keyword>
<dbReference type="PANTHER" id="PTHR24238">
    <property type="entry name" value="G-PROTEIN COUPLED RECEPTOR"/>
    <property type="match status" value="1"/>
</dbReference>
<dbReference type="Pfam" id="PF00001">
    <property type="entry name" value="7tm_1"/>
    <property type="match status" value="1"/>
</dbReference>
<feature type="transmembrane region" description="Helical" evidence="9">
    <location>
        <begin position="168"/>
        <end position="187"/>
    </location>
</feature>
<organism evidence="11 12">
    <name type="scientific">Clytia hemisphaerica</name>
    <dbReference type="NCBI Taxonomy" id="252671"/>
    <lineage>
        <taxon>Eukaryota</taxon>
        <taxon>Metazoa</taxon>
        <taxon>Cnidaria</taxon>
        <taxon>Hydrozoa</taxon>
        <taxon>Hydroidolina</taxon>
        <taxon>Leptothecata</taxon>
        <taxon>Obeliida</taxon>
        <taxon>Clytiidae</taxon>
        <taxon>Clytia</taxon>
    </lineage>
</organism>
<evidence type="ECO:0000259" key="10">
    <source>
        <dbReference type="PROSITE" id="PS50262"/>
    </source>
</evidence>
<keyword evidence="2 8" id="KW-0812">Transmembrane</keyword>
<dbReference type="EnsemblMetazoa" id="CLYHEMT000266.1">
    <property type="protein sequence ID" value="CLYHEMP000266.1"/>
    <property type="gene ID" value="CLYHEMG000266"/>
</dbReference>
<comment type="similarity">
    <text evidence="8">Belongs to the G-protein coupled receptor 1 family.</text>
</comment>
<proteinExistence type="inferred from homology"/>
<keyword evidence="6 8" id="KW-0675">Receptor</keyword>
<comment type="subcellular location">
    <subcellularLocation>
        <location evidence="1">Membrane</location>
        <topology evidence="1">Multi-pass membrane protein</topology>
    </subcellularLocation>
</comment>
<reference evidence="11" key="1">
    <citation type="submission" date="2021-01" db="UniProtKB">
        <authorList>
            <consortium name="EnsemblMetazoa"/>
        </authorList>
    </citation>
    <scope>IDENTIFICATION</scope>
</reference>
<evidence type="ECO:0000256" key="1">
    <source>
        <dbReference type="ARBA" id="ARBA00004141"/>
    </source>
</evidence>
<protein>
    <recommendedName>
        <fullName evidence="10">G-protein coupled receptors family 1 profile domain-containing protein</fullName>
    </recommendedName>
</protein>
<dbReference type="PROSITE" id="PS50262">
    <property type="entry name" value="G_PROTEIN_RECEP_F1_2"/>
    <property type="match status" value="1"/>
</dbReference>
<dbReference type="CDD" id="cd00637">
    <property type="entry name" value="7tm_classA_rhodopsin-like"/>
    <property type="match status" value="1"/>
</dbReference>
<dbReference type="OrthoDB" id="10036964at2759"/>
<feature type="transmembrane region" description="Helical" evidence="9">
    <location>
        <begin position="258"/>
        <end position="276"/>
    </location>
</feature>
<keyword evidence="5 9" id="KW-0472">Membrane</keyword>
<evidence type="ECO:0000313" key="12">
    <source>
        <dbReference type="Proteomes" id="UP000594262"/>
    </source>
</evidence>
<evidence type="ECO:0000256" key="8">
    <source>
        <dbReference type="RuleBase" id="RU000688"/>
    </source>
</evidence>
<feature type="transmembrane region" description="Helical" evidence="9">
    <location>
        <begin position="95"/>
        <end position="114"/>
    </location>
</feature>
<dbReference type="RefSeq" id="XP_066918333.1">
    <property type="nucleotide sequence ID" value="XM_067062232.1"/>
</dbReference>
<dbReference type="AlphaFoldDB" id="A0A7M5TQC6"/>
<dbReference type="Proteomes" id="UP000594262">
    <property type="component" value="Unplaced"/>
</dbReference>
<evidence type="ECO:0000256" key="3">
    <source>
        <dbReference type="ARBA" id="ARBA00022989"/>
    </source>
</evidence>
<feature type="transmembrane region" description="Helical" evidence="9">
    <location>
        <begin position="219"/>
        <end position="238"/>
    </location>
</feature>
<dbReference type="GeneID" id="136805693"/>
<dbReference type="Gene3D" id="1.20.1070.10">
    <property type="entry name" value="Rhodopsin 7-helix transmembrane proteins"/>
    <property type="match status" value="1"/>
</dbReference>
<sequence length="324" mass="37637">MAYKWVSFAHSFQNLELTNQIVIILLTIVFFLGIIGNAVVLFTFLKKRHRTVFEKRLVLLAIVDLVSSLCVPSLFIYGTLTHFHAPHLTEPVCKIWLSLFPMSVTISQALLVFISFERYHRIQKPFQRPYQIKYVFLPILVISVALVSPYTYTLKDFCRTQDMTYHKIYVILNVARDIISVLAMLYFNYRTGNCLNQNQDSICVSNHSNLKSKRIFRTLLKMVVVFTILVTPVDFYQFSVLNLMSSFPPYLNQVNTMLVVLQMFNSVANILIYSISDQNFRLKFLQSVKMTFKRNVKSGDLREEMNNKISATNESNSTTTNIWL</sequence>
<keyword evidence="7 8" id="KW-0807">Transducer</keyword>
<evidence type="ECO:0000256" key="4">
    <source>
        <dbReference type="ARBA" id="ARBA00023040"/>
    </source>
</evidence>
<feature type="transmembrane region" description="Helical" evidence="9">
    <location>
        <begin position="57"/>
        <end position="75"/>
    </location>
</feature>
<feature type="domain" description="G-protein coupled receptors family 1 profile" evidence="10">
    <location>
        <begin position="36"/>
        <end position="273"/>
    </location>
</feature>
<feature type="transmembrane region" description="Helical" evidence="9">
    <location>
        <begin position="20"/>
        <end position="45"/>
    </location>
</feature>